<evidence type="ECO:0000313" key="1">
    <source>
        <dbReference type="EMBL" id="RID98338.1"/>
    </source>
</evidence>
<sequence>MKFLVLLLVLGVAYMVWRGKRVESRKAPRQSAQLPAPQEMLACARCGVHVPRSDAWLSDGRSYCCAEHQKQDGH</sequence>
<dbReference type="EMBL" id="QXJC01000003">
    <property type="protein sequence ID" value="RID98338.1"/>
    <property type="molecule type" value="Genomic_DNA"/>
</dbReference>
<evidence type="ECO:0000313" key="2">
    <source>
        <dbReference type="Proteomes" id="UP000266302"/>
    </source>
</evidence>
<evidence type="ECO:0008006" key="3">
    <source>
        <dbReference type="Google" id="ProtNLM"/>
    </source>
</evidence>
<accession>A0A398CBN3</accession>
<dbReference type="InterPro" id="IPR049708">
    <property type="entry name" value="PP0621-like"/>
</dbReference>
<gene>
    <name evidence="1" type="ORF">D3F03_08825</name>
</gene>
<protein>
    <recommendedName>
        <fullName evidence="3">MYND finger</fullName>
    </recommendedName>
</protein>
<keyword evidence="2" id="KW-1185">Reference proteome</keyword>
<dbReference type="OrthoDB" id="9814432at2"/>
<organism evidence="1 2">
    <name type="scientific">Simplicispira hankyongi</name>
    <dbReference type="NCBI Taxonomy" id="2315688"/>
    <lineage>
        <taxon>Bacteria</taxon>
        <taxon>Pseudomonadati</taxon>
        <taxon>Pseudomonadota</taxon>
        <taxon>Betaproteobacteria</taxon>
        <taxon>Burkholderiales</taxon>
        <taxon>Comamonadaceae</taxon>
        <taxon>Simplicispira</taxon>
    </lineage>
</organism>
<dbReference type="Proteomes" id="UP000266302">
    <property type="component" value="Unassembled WGS sequence"/>
</dbReference>
<comment type="caution">
    <text evidence="1">The sequence shown here is derived from an EMBL/GenBank/DDBJ whole genome shotgun (WGS) entry which is preliminary data.</text>
</comment>
<name>A0A398CBN3_9BURK</name>
<dbReference type="RefSeq" id="WP_119109003.1">
    <property type="nucleotide sequence ID" value="NZ_QXJC01000003.1"/>
</dbReference>
<dbReference type="NCBIfam" id="NF041023">
    <property type="entry name" value="PP0621_fam"/>
    <property type="match status" value="1"/>
</dbReference>
<dbReference type="AlphaFoldDB" id="A0A398CBN3"/>
<reference evidence="1 2" key="1">
    <citation type="submission" date="2018-09" db="EMBL/GenBank/DDBJ databases">
        <title>Draft genome of Simplicispira sp. NY-02.</title>
        <authorList>
            <person name="Im W.T."/>
        </authorList>
    </citation>
    <scope>NUCLEOTIDE SEQUENCE [LARGE SCALE GENOMIC DNA]</scope>
    <source>
        <strain evidence="1 2">NY-02</strain>
    </source>
</reference>
<proteinExistence type="predicted"/>